<feature type="domain" description="Glycosyltransferase subfamily 4-like N-terminal" evidence="2">
    <location>
        <begin position="13"/>
        <end position="216"/>
    </location>
</feature>
<dbReference type="RefSeq" id="WP_203387131.1">
    <property type="nucleotide sequence ID" value="NZ_CP064781.1"/>
</dbReference>
<dbReference type="KEGG" id="ares:IWH25_17980"/>
<dbReference type="AlphaFoldDB" id="A0A974PYG0"/>
<dbReference type="PANTHER" id="PTHR12526:SF635">
    <property type="entry name" value="GLYCOSYL TRANSFERASE GROUP 1"/>
    <property type="match status" value="1"/>
</dbReference>
<dbReference type="Proteomes" id="UP000663444">
    <property type="component" value="Chromosome"/>
</dbReference>
<sequence length="421" mass="46786">MTPLLVSNSDGGGGAARAATRLHRALLGQGIHARMRVRHKTGDEPSAEGSGNWHGKLADRLRLPMGDLYKRLQRTTNTAPHSANRMPSRWARLLDTSNADVINLHWLGDETMSIADIGRIRKPIVWTLHDMWPFCGTEHYADDSPTARWRRGYTADNRNPADTGIDLDRLAWHDKRQAWRRPMLLVAPSNWLAACARGSALMSGWPLTVIPNALDTGLYKPLDRTFCRHALDLPQDGRLILFGALGGGQDPRKGYDLLLGALARLRLQTMQEKVTCVAFGASQPSPPPELPLPVRWLGRIQDDFSLALLYNAADVTVVPSRQENLPQVATEAQACGCPVLAFDCTGLPDAVLHRHTGYLARPYDPDDLAEGLRWLLDDEDRRRSLGVAARQRAVLLWHPDIVAKQYLEVYRQAVDSLPTNG</sequence>
<proteinExistence type="predicted"/>
<evidence type="ECO:0000313" key="3">
    <source>
        <dbReference type="EMBL" id="QRJ63601.1"/>
    </source>
</evidence>
<organism evidence="3 4">
    <name type="scientific">Azospira restricta</name>
    <dbReference type="NCBI Taxonomy" id="404405"/>
    <lineage>
        <taxon>Bacteria</taxon>
        <taxon>Pseudomonadati</taxon>
        <taxon>Pseudomonadota</taxon>
        <taxon>Betaproteobacteria</taxon>
        <taxon>Rhodocyclales</taxon>
        <taxon>Rhodocyclaceae</taxon>
        <taxon>Azospira</taxon>
    </lineage>
</organism>
<accession>A0A974PYG0</accession>
<dbReference type="Gene3D" id="3.40.50.2000">
    <property type="entry name" value="Glycogen Phosphorylase B"/>
    <property type="match status" value="2"/>
</dbReference>
<feature type="domain" description="Glycosyl transferase family 1" evidence="1">
    <location>
        <begin position="251"/>
        <end position="392"/>
    </location>
</feature>
<dbReference type="InterPro" id="IPR001296">
    <property type="entry name" value="Glyco_trans_1"/>
</dbReference>
<keyword evidence="4" id="KW-1185">Reference proteome</keyword>
<dbReference type="InterPro" id="IPR028098">
    <property type="entry name" value="Glyco_trans_4-like_N"/>
</dbReference>
<dbReference type="SUPFAM" id="SSF53756">
    <property type="entry name" value="UDP-Glycosyltransferase/glycogen phosphorylase"/>
    <property type="match status" value="1"/>
</dbReference>
<dbReference type="Pfam" id="PF13439">
    <property type="entry name" value="Glyco_transf_4"/>
    <property type="match status" value="1"/>
</dbReference>
<evidence type="ECO:0000313" key="4">
    <source>
        <dbReference type="Proteomes" id="UP000663444"/>
    </source>
</evidence>
<evidence type="ECO:0000259" key="2">
    <source>
        <dbReference type="Pfam" id="PF13439"/>
    </source>
</evidence>
<dbReference type="GO" id="GO:0016757">
    <property type="term" value="F:glycosyltransferase activity"/>
    <property type="evidence" value="ECO:0007669"/>
    <property type="project" value="InterPro"/>
</dbReference>
<dbReference type="PANTHER" id="PTHR12526">
    <property type="entry name" value="GLYCOSYLTRANSFERASE"/>
    <property type="match status" value="1"/>
</dbReference>
<reference evidence="3" key="1">
    <citation type="submission" date="2020-11" db="EMBL/GenBank/DDBJ databases">
        <title>Azospira restricta DSM 18626 genome sequence.</title>
        <authorList>
            <person name="Moe W.M."/>
        </authorList>
    </citation>
    <scope>NUCLEOTIDE SEQUENCE</scope>
    <source>
        <strain evidence="3">DSM 18626</strain>
    </source>
</reference>
<evidence type="ECO:0000259" key="1">
    <source>
        <dbReference type="Pfam" id="PF00534"/>
    </source>
</evidence>
<gene>
    <name evidence="3" type="ORF">IWH25_17980</name>
</gene>
<dbReference type="Pfam" id="PF00534">
    <property type="entry name" value="Glycos_transf_1"/>
    <property type="match status" value="1"/>
</dbReference>
<dbReference type="EMBL" id="CP064781">
    <property type="protein sequence ID" value="QRJ63601.1"/>
    <property type="molecule type" value="Genomic_DNA"/>
</dbReference>
<name>A0A974PYG0_9RHOO</name>
<protein>
    <submittedName>
        <fullName evidence="3">Glycosyltransferase</fullName>
    </submittedName>
</protein>